<evidence type="ECO:0000256" key="8">
    <source>
        <dbReference type="ARBA" id="ARBA00048679"/>
    </source>
</evidence>
<evidence type="ECO:0000256" key="2">
    <source>
        <dbReference type="ARBA" id="ARBA00022527"/>
    </source>
</evidence>
<dbReference type="EC" id="2.7.11.1" evidence="1"/>
<reference evidence="12" key="1">
    <citation type="submission" date="2025-08" db="UniProtKB">
        <authorList>
            <consortium name="Ensembl"/>
        </authorList>
    </citation>
    <scope>IDENTIFICATION</scope>
</reference>
<dbReference type="SUPFAM" id="SSF56112">
    <property type="entry name" value="Protein kinase-like (PK-like)"/>
    <property type="match status" value="1"/>
</dbReference>
<sequence length="128" mass="14898">ECHVPFNVRLAAPLLGAMDCTHTPEERAEVKKHQHKHSLKRRFQVLETLGRGAYGKVKRAVERRCGRTVAIKSIRKERLRDDLDRAHIQREIEISASLVHPHIIRLYEGKSHQQSHNIRVCVSREIFL</sequence>
<feature type="domain" description="Protein kinase" evidence="11">
    <location>
        <begin position="43"/>
        <end position="128"/>
    </location>
</feature>
<dbReference type="Ensembl" id="ENSSGRT00000093474.1">
    <property type="protein sequence ID" value="ENSSGRP00000087821.1"/>
    <property type="gene ID" value="ENSSGRG00000044099.1"/>
</dbReference>
<dbReference type="InParanoid" id="A0A672RG70"/>
<evidence type="ECO:0000256" key="9">
    <source>
        <dbReference type="PIRSR" id="PIRSR630616-2"/>
    </source>
</evidence>
<reference evidence="12" key="2">
    <citation type="submission" date="2025-09" db="UniProtKB">
        <authorList>
            <consortium name="Ensembl"/>
        </authorList>
    </citation>
    <scope>IDENTIFICATION</scope>
</reference>
<evidence type="ECO:0000259" key="11">
    <source>
        <dbReference type="PROSITE" id="PS50011"/>
    </source>
</evidence>
<keyword evidence="2" id="KW-0723">Serine/threonine-protein kinase</keyword>
<evidence type="ECO:0000313" key="13">
    <source>
        <dbReference type="Proteomes" id="UP000472262"/>
    </source>
</evidence>
<evidence type="ECO:0000313" key="12">
    <source>
        <dbReference type="Ensembl" id="ENSSGRP00000087821.1"/>
    </source>
</evidence>
<dbReference type="OMA" id="AMDCTHT"/>
<keyword evidence="6 9" id="KW-0067">ATP-binding</keyword>
<comment type="catalytic activity">
    <reaction evidence="8">
        <text>L-seryl-[protein] + ATP = O-phospho-L-seryl-[protein] + ADP + H(+)</text>
        <dbReference type="Rhea" id="RHEA:17989"/>
        <dbReference type="Rhea" id="RHEA-COMP:9863"/>
        <dbReference type="Rhea" id="RHEA-COMP:11604"/>
        <dbReference type="ChEBI" id="CHEBI:15378"/>
        <dbReference type="ChEBI" id="CHEBI:29999"/>
        <dbReference type="ChEBI" id="CHEBI:30616"/>
        <dbReference type="ChEBI" id="CHEBI:83421"/>
        <dbReference type="ChEBI" id="CHEBI:456216"/>
        <dbReference type="EC" id="2.7.11.1"/>
    </reaction>
</comment>
<evidence type="ECO:0000256" key="7">
    <source>
        <dbReference type="ARBA" id="ARBA00047899"/>
    </source>
</evidence>
<evidence type="ECO:0000256" key="3">
    <source>
        <dbReference type="ARBA" id="ARBA00022679"/>
    </source>
</evidence>
<protein>
    <recommendedName>
        <fullName evidence="1">non-specific serine/threonine protein kinase</fullName>
        <ecNumber evidence="1">2.7.11.1</ecNumber>
    </recommendedName>
</protein>
<proteinExistence type="predicted"/>
<evidence type="ECO:0000256" key="5">
    <source>
        <dbReference type="ARBA" id="ARBA00022777"/>
    </source>
</evidence>
<comment type="catalytic activity">
    <reaction evidence="7">
        <text>L-threonyl-[protein] + ATP = O-phospho-L-threonyl-[protein] + ADP + H(+)</text>
        <dbReference type="Rhea" id="RHEA:46608"/>
        <dbReference type="Rhea" id="RHEA-COMP:11060"/>
        <dbReference type="Rhea" id="RHEA-COMP:11605"/>
        <dbReference type="ChEBI" id="CHEBI:15378"/>
        <dbReference type="ChEBI" id="CHEBI:30013"/>
        <dbReference type="ChEBI" id="CHEBI:30616"/>
        <dbReference type="ChEBI" id="CHEBI:61977"/>
        <dbReference type="ChEBI" id="CHEBI:456216"/>
        <dbReference type="EC" id="2.7.11.1"/>
    </reaction>
</comment>
<evidence type="ECO:0000256" key="4">
    <source>
        <dbReference type="ARBA" id="ARBA00022741"/>
    </source>
</evidence>
<dbReference type="Pfam" id="PF00069">
    <property type="entry name" value="Pkinase"/>
    <property type="match status" value="1"/>
</dbReference>
<name>A0A672RG70_SINGR</name>
<dbReference type="InterPro" id="IPR011009">
    <property type="entry name" value="Kinase-like_dom_sf"/>
</dbReference>
<dbReference type="Proteomes" id="UP000472262">
    <property type="component" value="Unassembled WGS sequence"/>
</dbReference>
<keyword evidence="13" id="KW-1185">Reference proteome</keyword>
<dbReference type="GO" id="GO:0004674">
    <property type="term" value="F:protein serine/threonine kinase activity"/>
    <property type="evidence" value="ECO:0007669"/>
    <property type="project" value="UniProtKB-KW"/>
</dbReference>
<accession>A0A672RG70</accession>
<dbReference type="AlphaFoldDB" id="A0A672RG70"/>
<dbReference type="PROSITE" id="PS00107">
    <property type="entry name" value="PROTEIN_KINASE_ATP"/>
    <property type="match status" value="1"/>
</dbReference>
<evidence type="ECO:0000256" key="10">
    <source>
        <dbReference type="PROSITE-ProRule" id="PRU10141"/>
    </source>
</evidence>
<dbReference type="Gene3D" id="3.30.200.20">
    <property type="entry name" value="Phosphorylase Kinase, domain 1"/>
    <property type="match status" value="1"/>
</dbReference>
<evidence type="ECO:0000256" key="6">
    <source>
        <dbReference type="ARBA" id="ARBA00022840"/>
    </source>
</evidence>
<dbReference type="InterPro" id="IPR000719">
    <property type="entry name" value="Prot_kinase_dom"/>
</dbReference>
<keyword evidence="5" id="KW-0418">Kinase</keyword>
<dbReference type="InterPro" id="IPR017441">
    <property type="entry name" value="Protein_kinase_ATP_BS"/>
</dbReference>
<dbReference type="PANTHER" id="PTHR24350">
    <property type="entry name" value="SERINE/THREONINE-PROTEIN KINASE IAL-RELATED"/>
    <property type="match status" value="1"/>
</dbReference>
<feature type="binding site" evidence="9">
    <location>
        <position position="72"/>
    </location>
    <ligand>
        <name>ATP</name>
        <dbReference type="ChEBI" id="CHEBI:30616"/>
    </ligand>
</feature>
<dbReference type="PROSITE" id="PS50011">
    <property type="entry name" value="PROTEIN_KINASE_DOM"/>
    <property type="match status" value="1"/>
</dbReference>
<evidence type="ECO:0000256" key="1">
    <source>
        <dbReference type="ARBA" id="ARBA00012513"/>
    </source>
</evidence>
<feature type="binding site" evidence="10">
    <location>
        <position position="76"/>
    </location>
    <ligand>
        <name>ATP</name>
        <dbReference type="ChEBI" id="CHEBI:30616"/>
    </ligand>
</feature>
<organism evidence="12 13">
    <name type="scientific">Sinocyclocheilus grahami</name>
    <name type="common">Dianchi golden-line fish</name>
    <name type="synonym">Barbus grahami</name>
    <dbReference type="NCBI Taxonomy" id="75366"/>
    <lineage>
        <taxon>Eukaryota</taxon>
        <taxon>Metazoa</taxon>
        <taxon>Chordata</taxon>
        <taxon>Craniata</taxon>
        <taxon>Vertebrata</taxon>
        <taxon>Euteleostomi</taxon>
        <taxon>Actinopterygii</taxon>
        <taxon>Neopterygii</taxon>
        <taxon>Teleostei</taxon>
        <taxon>Ostariophysi</taxon>
        <taxon>Cypriniformes</taxon>
        <taxon>Cyprinidae</taxon>
        <taxon>Cyprininae</taxon>
        <taxon>Sinocyclocheilus</taxon>
    </lineage>
</organism>
<keyword evidence="4 9" id="KW-0547">Nucleotide-binding</keyword>
<dbReference type="InterPro" id="IPR030616">
    <property type="entry name" value="Aur-like"/>
</dbReference>
<dbReference type="GO" id="GO:0005524">
    <property type="term" value="F:ATP binding"/>
    <property type="evidence" value="ECO:0007669"/>
    <property type="project" value="UniProtKB-UniRule"/>
</dbReference>
<keyword evidence="3" id="KW-0808">Transferase</keyword>
<dbReference type="FunFam" id="3.30.200.20:FF:000042">
    <property type="entry name" value="Aurora kinase A"/>
    <property type="match status" value="1"/>
</dbReference>